<organism evidence="1 2">
    <name type="scientific">Microbacterium elymi</name>
    <dbReference type="NCBI Taxonomy" id="2909587"/>
    <lineage>
        <taxon>Bacteria</taxon>
        <taxon>Bacillati</taxon>
        <taxon>Actinomycetota</taxon>
        <taxon>Actinomycetes</taxon>
        <taxon>Micrococcales</taxon>
        <taxon>Microbacteriaceae</taxon>
        <taxon>Microbacterium</taxon>
    </lineage>
</organism>
<dbReference type="Proteomes" id="UP001054811">
    <property type="component" value="Chromosome"/>
</dbReference>
<reference evidence="1" key="1">
    <citation type="submission" date="2022-01" db="EMBL/GenBank/DDBJ databases">
        <title>Microbacterium eymi and Microbacterium rhizovicinus sp. nov., isolated from the rhizospheric soil of Elymus tsukushiensis, a plant native to the Dokdo Islands, Republic of Korea.</title>
        <authorList>
            <person name="Hwang Y.J."/>
        </authorList>
    </citation>
    <scope>NUCLEOTIDE SEQUENCE</scope>
    <source>
        <strain evidence="1">KUDC0405</strain>
    </source>
</reference>
<evidence type="ECO:0000313" key="2">
    <source>
        <dbReference type="Proteomes" id="UP001054811"/>
    </source>
</evidence>
<proteinExistence type="predicted"/>
<keyword evidence="2" id="KW-1185">Reference proteome</keyword>
<protein>
    <submittedName>
        <fullName evidence="1">Uncharacterized protein</fullName>
    </submittedName>
</protein>
<gene>
    <name evidence="1" type="ORF">L2X98_25645</name>
</gene>
<evidence type="ECO:0000313" key="1">
    <source>
        <dbReference type="EMBL" id="UUT36336.1"/>
    </source>
</evidence>
<sequence>MAGFAAYRTLYSPSAFVEHYLSLLSSGHAADALRVPGVAVDRSELKAAGLADDASDALRQAALAPLTDVRVDSEQTDAAGSHVTVSYRAGGYAGTTTFDLERAGSIGIVPTWRFSRSPLAVIDLTVHGSMSFLVNGFAIDKRQVSPAGTEAAPADAVPLLVFSPGIYSVRVDTAISSSSGVAVLSDSPLKNVPVTVQSEPTSKFVQVVQDRVDDFLTQCATQQVLEPTGCPFGYVVQNRIDGSPEWSMDQPPKIDVIPDGEGWAIPPTDGVAHIVVDIRSIYDGSLTHIDEDVRFTMVGTIDISPSGTASIRVSAPDSD</sequence>
<dbReference type="EMBL" id="CP091139">
    <property type="protein sequence ID" value="UUT36336.1"/>
    <property type="molecule type" value="Genomic_DNA"/>
</dbReference>
<accession>A0ABY5NMB6</accession>
<name>A0ABY5NMB6_9MICO</name>
<dbReference type="RefSeq" id="WP_259612992.1">
    <property type="nucleotide sequence ID" value="NZ_CP091139.2"/>
</dbReference>